<keyword evidence="3" id="KW-1185">Reference proteome</keyword>
<evidence type="ECO:0000313" key="3">
    <source>
        <dbReference type="Proteomes" id="UP001319180"/>
    </source>
</evidence>
<feature type="domain" description="SiaC family regulatory phosphoprotein" evidence="1">
    <location>
        <begin position="7"/>
        <end position="118"/>
    </location>
</feature>
<proteinExistence type="predicted"/>
<name>A0AAP2DCW4_9BACT</name>
<dbReference type="EMBL" id="JAHESC010000046">
    <property type="protein sequence ID" value="MBT1689699.1"/>
    <property type="molecule type" value="Genomic_DNA"/>
</dbReference>
<dbReference type="Pfam" id="PF09345">
    <property type="entry name" value="SiaC"/>
    <property type="match status" value="1"/>
</dbReference>
<accession>A0AAP2DCW4</accession>
<organism evidence="2 3">
    <name type="scientific">Dawidia soli</name>
    <dbReference type="NCBI Taxonomy" id="2782352"/>
    <lineage>
        <taxon>Bacteria</taxon>
        <taxon>Pseudomonadati</taxon>
        <taxon>Bacteroidota</taxon>
        <taxon>Cytophagia</taxon>
        <taxon>Cytophagales</taxon>
        <taxon>Chryseotaleaceae</taxon>
        <taxon>Dawidia</taxon>
    </lineage>
</organism>
<comment type="caution">
    <text evidence="2">The sequence shown here is derived from an EMBL/GenBank/DDBJ whole genome shotgun (WGS) entry which is preliminary data.</text>
</comment>
<dbReference type="RefSeq" id="WP_254092920.1">
    <property type="nucleotide sequence ID" value="NZ_JAHESC010000046.1"/>
</dbReference>
<dbReference type="InterPro" id="IPR018530">
    <property type="entry name" value="SiaC"/>
</dbReference>
<gene>
    <name evidence="2" type="ORF">KK078_24260</name>
</gene>
<dbReference type="AlphaFoldDB" id="A0AAP2DCW4"/>
<protein>
    <submittedName>
        <fullName evidence="2">SiaC family regulatory phosphoprotein</fullName>
    </submittedName>
</protein>
<dbReference type="Proteomes" id="UP001319180">
    <property type="component" value="Unassembled WGS sequence"/>
</dbReference>
<evidence type="ECO:0000313" key="2">
    <source>
        <dbReference type="EMBL" id="MBT1689699.1"/>
    </source>
</evidence>
<sequence length="121" mass="14192">MNTLYLTETQDTPQVTLNKNDGVFELVGRSLPEDSVEFYAPVLQWIREYAQAPNPATAFHFKLEYFNTSSSKLILDLLHELKHIKNITVFWHYHQDDESMDEAGHEYAEQVEIPFEFKVLQ</sequence>
<reference evidence="2 3" key="1">
    <citation type="submission" date="2021-05" db="EMBL/GenBank/DDBJ databases">
        <title>A Polyphasic approach of four new species of the genus Ohtaekwangia: Ohtaekwangia histidinii sp. nov., Ohtaekwangia cretensis sp. nov., Ohtaekwangia indiensis sp. nov., Ohtaekwangia reichenbachii sp. nov. from diverse environment.</title>
        <authorList>
            <person name="Octaviana S."/>
        </authorList>
    </citation>
    <scope>NUCLEOTIDE SEQUENCE [LARGE SCALE GENOMIC DNA]</scope>
    <source>
        <strain evidence="2 3">PWU37</strain>
    </source>
</reference>
<evidence type="ECO:0000259" key="1">
    <source>
        <dbReference type="Pfam" id="PF09345"/>
    </source>
</evidence>